<reference evidence="1 2" key="1">
    <citation type="submission" date="2021-06" db="EMBL/GenBank/DDBJ databases">
        <authorList>
            <person name="Palmer J.M."/>
        </authorList>
    </citation>
    <scope>NUCLEOTIDE SEQUENCE [LARGE SCALE GENOMIC DNA]</scope>
    <source>
        <strain evidence="1 2">XC_2019</strain>
        <tissue evidence="1">Muscle</tissue>
    </source>
</reference>
<accession>A0ABV0QQ45</accession>
<evidence type="ECO:0000313" key="2">
    <source>
        <dbReference type="Proteomes" id="UP001434883"/>
    </source>
</evidence>
<evidence type="ECO:0000313" key="1">
    <source>
        <dbReference type="EMBL" id="MEQ2197607.1"/>
    </source>
</evidence>
<proteinExistence type="predicted"/>
<organism evidence="1 2">
    <name type="scientific">Xenoophorus captivus</name>
    <dbReference type="NCBI Taxonomy" id="1517983"/>
    <lineage>
        <taxon>Eukaryota</taxon>
        <taxon>Metazoa</taxon>
        <taxon>Chordata</taxon>
        <taxon>Craniata</taxon>
        <taxon>Vertebrata</taxon>
        <taxon>Euteleostomi</taxon>
        <taxon>Actinopterygii</taxon>
        <taxon>Neopterygii</taxon>
        <taxon>Teleostei</taxon>
        <taxon>Neoteleostei</taxon>
        <taxon>Acanthomorphata</taxon>
        <taxon>Ovalentaria</taxon>
        <taxon>Atherinomorphae</taxon>
        <taxon>Cyprinodontiformes</taxon>
        <taxon>Goodeidae</taxon>
        <taxon>Xenoophorus</taxon>
    </lineage>
</organism>
<gene>
    <name evidence="1" type="ORF">XENOCAPTIV_000910</name>
</gene>
<dbReference type="Proteomes" id="UP001434883">
    <property type="component" value="Unassembled WGS sequence"/>
</dbReference>
<name>A0ABV0QQ45_9TELE</name>
<keyword evidence="2" id="KW-1185">Reference proteome</keyword>
<sequence>MYNEVQRMIGCSGKMISIAFKWKQNQRDEKKTRDYHWKGWKNSQKNKDSMISSRVIKDGLKVTARTGTNRRRMYEANQSARSPKKVSLSKSTYFNQQTLYFAKTIQLNYQAELKNNKD</sequence>
<dbReference type="EMBL" id="JAHRIN010017888">
    <property type="protein sequence ID" value="MEQ2197607.1"/>
    <property type="molecule type" value="Genomic_DNA"/>
</dbReference>
<protein>
    <submittedName>
        <fullName evidence="1">Uncharacterized protein</fullName>
    </submittedName>
</protein>
<comment type="caution">
    <text evidence="1">The sequence shown here is derived from an EMBL/GenBank/DDBJ whole genome shotgun (WGS) entry which is preliminary data.</text>
</comment>